<dbReference type="AlphaFoldDB" id="A0A9W6W100"/>
<evidence type="ECO:0000313" key="1">
    <source>
        <dbReference type="EMBL" id="GLY85461.1"/>
    </source>
</evidence>
<sequence length="93" mass="9789">MKDHTYVGAGCAAQYVWLGSVSVTAGSTFTAQVPERGYPLPISADDSVVTVVSRSGRKETFHAVAPGTTMIDVWAQRRTPGPAWGIAEPEAPA</sequence>
<evidence type="ECO:0000313" key="2">
    <source>
        <dbReference type="Proteomes" id="UP001165074"/>
    </source>
</evidence>
<keyword evidence="2" id="KW-1185">Reference proteome</keyword>
<dbReference type="EMBL" id="BSTK01000004">
    <property type="protein sequence ID" value="GLY85461.1"/>
    <property type="molecule type" value="Genomic_DNA"/>
</dbReference>
<proteinExistence type="predicted"/>
<organism evidence="1 2">
    <name type="scientific">Actinoallomurus iriomotensis</name>
    <dbReference type="NCBI Taxonomy" id="478107"/>
    <lineage>
        <taxon>Bacteria</taxon>
        <taxon>Bacillati</taxon>
        <taxon>Actinomycetota</taxon>
        <taxon>Actinomycetes</taxon>
        <taxon>Streptosporangiales</taxon>
        <taxon>Thermomonosporaceae</taxon>
        <taxon>Actinoallomurus</taxon>
    </lineage>
</organism>
<reference evidence="1" key="1">
    <citation type="submission" date="2023-03" db="EMBL/GenBank/DDBJ databases">
        <title>Actinoallomurus iriomotensis NBRC 103684.</title>
        <authorList>
            <person name="Ichikawa N."/>
            <person name="Sato H."/>
            <person name="Tonouchi N."/>
        </authorList>
    </citation>
    <scope>NUCLEOTIDE SEQUENCE</scope>
    <source>
        <strain evidence="1">NBRC 103684</strain>
    </source>
</reference>
<comment type="caution">
    <text evidence="1">The sequence shown here is derived from an EMBL/GenBank/DDBJ whole genome shotgun (WGS) entry which is preliminary data.</text>
</comment>
<accession>A0A9W6W100</accession>
<protein>
    <submittedName>
        <fullName evidence="1">Uncharacterized protein</fullName>
    </submittedName>
</protein>
<name>A0A9W6W100_9ACTN</name>
<dbReference type="Proteomes" id="UP001165074">
    <property type="component" value="Unassembled WGS sequence"/>
</dbReference>
<gene>
    <name evidence="1" type="ORF">Airi02_033900</name>
</gene>